<dbReference type="PATRIC" id="fig|186497.12.peg.802"/>
<dbReference type="eggNOG" id="arCOG03167">
    <property type="taxonomic scope" value="Archaea"/>
</dbReference>
<protein>
    <recommendedName>
        <fullName evidence="1">AAA domain-containing protein</fullName>
    </recommendedName>
</protein>
<dbReference type="InterPro" id="IPR041682">
    <property type="entry name" value="AAA_14"/>
</dbReference>
<name>Q8U2R9_PYRFU</name>
<dbReference type="EMBL" id="AE009950">
    <property type="protein sequence ID" value="AAL80886.1"/>
    <property type="molecule type" value="Genomic_DNA"/>
</dbReference>
<proteinExistence type="predicted"/>
<dbReference type="STRING" id="186497.PF0762"/>
<feature type="domain" description="AAA" evidence="1">
    <location>
        <begin position="34"/>
        <end position="108"/>
    </location>
</feature>
<evidence type="ECO:0000259" key="1">
    <source>
        <dbReference type="Pfam" id="PF13173"/>
    </source>
</evidence>
<dbReference type="PANTHER" id="PTHR33295">
    <property type="entry name" value="ATPASE"/>
    <property type="match status" value="1"/>
</dbReference>
<accession>Q8U2R9</accession>
<reference evidence="2 3" key="1">
    <citation type="journal article" date="1999" name="Genetics">
        <title>Divergence of the hyperthermophilic archaea Pyrococcus furiosus and P. horikoshii inferred from complete genomic sequences.</title>
        <authorList>
            <person name="Maeder D.L."/>
            <person name="Weiss R.B."/>
            <person name="Dunn D.M."/>
            <person name="Cherry J.L."/>
            <person name="Gonzalez J.M."/>
            <person name="DiRuggiero J."/>
            <person name="Robb F.T."/>
        </authorList>
    </citation>
    <scope>NUCLEOTIDE SEQUENCE [LARGE SCALE GENOMIC DNA]</scope>
    <source>
        <strain evidence="3">ATCC 43587 / DSM 3638 / JCM 8422 / Vc1</strain>
    </source>
</reference>
<dbReference type="PaxDb" id="186497-PF0762"/>
<dbReference type="Pfam" id="PF13173">
    <property type="entry name" value="AAA_14"/>
    <property type="match status" value="1"/>
</dbReference>
<dbReference type="Gene3D" id="3.40.50.300">
    <property type="entry name" value="P-loop containing nucleotide triphosphate hydrolases"/>
    <property type="match status" value="1"/>
</dbReference>
<evidence type="ECO:0000313" key="3">
    <source>
        <dbReference type="Proteomes" id="UP000001013"/>
    </source>
</evidence>
<dbReference type="InterPro" id="IPR027417">
    <property type="entry name" value="P-loop_NTPase"/>
</dbReference>
<evidence type="ECO:0000313" key="2">
    <source>
        <dbReference type="EMBL" id="AAL80886.1"/>
    </source>
</evidence>
<sequence>MFIEEDEDYRKWKESKVKWIPNIIERVSLEPFSLNFIFGPRQVGKTTLLKLIIKRLLDEGINPKAIFYVRCDYLSDYKELMKVLDEYMEFRKNEGIESSYFLLDEITFPKE</sequence>
<dbReference type="SUPFAM" id="SSF52540">
    <property type="entry name" value="P-loop containing nucleoside triphosphate hydrolases"/>
    <property type="match status" value="1"/>
</dbReference>
<dbReference type="AlphaFoldDB" id="Q8U2R9"/>
<dbReference type="HOGENOM" id="CLU_2152710_0_0_2"/>
<organism evidence="2 3">
    <name type="scientific">Pyrococcus furiosus (strain ATCC 43587 / DSM 3638 / JCM 8422 / Vc1)</name>
    <dbReference type="NCBI Taxonomy" id="186497"/>
    <lineage>
        <taxon>Archaea</taxon>
        <taxon>Methanobacteriati</taxon>
        <taxon>Methanobacteriota</taxon>
        <taxon>Thermococci</taxon>
        <taxon>Thermococcales</taxon>
        <taxon>Thermococcaceae</taxon>
        <taxon>Pyrococcus</taxon>
    </lineage>
</organism>
<dbReference type="Proteomes" id="UP000001013">
    <property type="component" value="Chromosome"/>
</dbReference>
<dbReference type="PANTHER" id="PTHR33295:SF18">
    <property type="entry name" value="AAA+ ATPASE DOMAIN-CONTAINING PROTEIN"/>
    <property type="match status" value="1"/>
</dbReference>
<gene>
    <name evidence="2" type="ordered locus">PF0762</name>
</gene>
<dbReference type="KEGG" id="pfu:PF0762"/>
<keyword evidence="3" id="KW-1185">Reference proteome</keyword>